<evidence type="ECO:0000313" key="8">
    <source>
        <dbReference type="Proteomes" id="UP000007494"/>
    </source>
</evidence>
<sequence>MFVPLPRSTETSEGPGSGSTSSLSPPRKQLRNAAKDSISWQGDEAVTAPYAMFCDENVANFDSASNENGSLTLPLQQHPPGARPSTKPASSFVKPDEDAASEYRSILVTQLPMYLDTETLKLRIEELFTKEIPKLLRETPFFCVPVAGPPTEEQTLQPGETRRKTENVIHPRHLVNADAFDLPFSICDIRVARPTKPGNTTYAVIDFASPKLMQAALAFFGTTPVLPGTSHHVHLSPHATWAAPVPVDLYHVYIAGLTPETTDADVLEMMKLLGTETPRSIKVVKDAKSRYNRCLGFAFLRYSSLEAATRALQVIQTQGAAYGLMGRRVYVSPSHRQVTKSCNGSIFLANVPADATKRIAFLDFGSHESALAAITHMQGVVLRSHSLACAWSIRRHTTYQEEGIEEDDGNRQAEEVRYSSPCINRGFGLCCMRSLVRRQAFAYEAARALEPIVPRQRINRQTCESVSPKSEKKPSSGQEPESEESEFRSKAERELFWLSFYAADATVSSRKLIEAMNGTQPWNVPPGSKANNSR</sequence>
<dbReference type="SUPFAM" id="SSF54928">
    <property type="entry name" value="RNA-binding domain, RBD"/>
    <property type="match status" value="1"/>
</dbReference>
<evidence type="ECO:0000256" key="4">
    <source>
        <dbReference type="SAM" id="MobiDB-lite"/>
    </source>
</evidence>
<gene>
    <name evidence="7" type="ORF">BN1204_034550</name>
    <name evidence="6" type="ORF">NCLIV_034550</name>
</gene>
<reference evidence="6" key="2">
    <citation type="submission" date="2011-03" db="EMBL/GenBank/DDBJ databases">
        <title>Comparative genomics and transcriptomics of Neospora caninum and Toxoplasma gondii.</title>
        <authorList>
            <person name="Reid A.J."/>
            <person name="Sohal A."/>
            <person name="Harris D."/>
            <person name="Quail M."/>
            <person name="Sanders M."/>
            <person name="Berriman M."/>
            <person name="Wastling J.M."/>
            <person name="Pain A."/>
        </authorList>
    </citation>
    <scope>NUCLEOTIDE SEQUENCE</scope>
    <source>
        <strain evidence="6">Liverpool</strain>
    </source>
</reference>
<dbReference type="InParanoid" id="F0VIW2"/>
<keyword evidence="1" id="KW-0677">Repeat</keyword>
<keyword evidence="8" id="KW-1185">Reference proteome</keyword>
<protein>
    <submittedName>
        <fullName evidence="6">Putative RNA recognition motif domain-containing protein</fullName>
    </submittedName>
    <submittedName>
        <fullName evidence="7">RNA recognition motif domain-containing protein,putative</fullName>
    </submittedName>
</protein>
<dbReference type="PANTHER" id="PTHR24012">
    <property type="entry name" value="RNA BINDING PROTEIN"/>
    <property type="match status" value="1"/>
</dbReference>
<dbReference type="VEuPathDB" id="ToxoDB:NCLIV_034550"/>
<dbReference type="InterPro" id="IPR012677">
    <property type="entry name" value="Nucleotide-bd_a/b_plait_sf"/>
</dbReference>
<evidence type="ECO:0000313" key="6">
    <source>
        <dbReference type="EMBL" id="CBZ53673.1"/>
    </source>
</evidence>
<dbReference type="AlphaFoldDB" id="F0VIW2"/>
<dbReference type="InterPro" id="IPR035979">
    <property type="entry name" value="RBD_domain_sf"/>
</dbReference>
<reference evidence="7" key="4">
    <citation type="journal article" date="2015" name="PLoS ONE">
        <title>Comprehensive Evaluation of Toxoplasma gondii VEG and Neospora caninum LIV Genomes with Tachyzoite Stage Transcriptome and Proteome Defines Novel Transcript Features.</title>
        <authorList>
            <person name="Ramaprasad A."/>
            <person name="Mourier T."/>
            <person name="Naeem R."/>
            <person name="Malas T.B."/>
            <person name="Moussa E."/>
            <person name="Panigrahi A."/>
            <person name="Vermont S.J."/>
            <person name="Otto T.D."/>
            <person name="Wastling J."/>
            <person name="Pain A."/>
        </authorList>
    </citation>
    <scope>NUCLEOTIDE SEQUENCE</scope>
    <source>
        <strain evidence="7">Liverpool</strain>
    </source>
</reference>
<dbReference type="RefSeq" id="XP_003883705.1">
    <property type="nucleotide sequence ID" value="XM_003883656.1"/>
</dbReference>
<dbReference type="EMBL" id="LN714483">
    <property type="protein sequence ID" value="CEL67663.1"/>
    <property type="molecule type" value="Genomic_DNA"/>
</dbReference>
<feature type="region of interest" description="Disordered" evidence="4">
    <location>
        <begin position="68"/>
        <end position="93"/>
    </location>
</feature>
<dbReference type="SMART" id="SM00360">
    <property type="entry name" value="RRM"/>
    <property type="match status" value="1"/>
</dbReference>
<dbReference type="InterPro" id="IPR000504">
    <property type="entry name" value="RRM_dom"/>
</dbReference>
<dbReference type="GO" id="GO:0003723">
    <property type="term" value="F:RNA binding"/>
    <property type="evidence" value="ECO:0007669"/>
    <property type="project" value="UniProtKB-UniRule"/>
</dbReference>
<evidence type="ECO:0000313" key="7">
    <source>
        <dbReference type="EMBL" id="CEL67663.1"/>
    </source>
</evidence>
<feature type="region of interest" description="Disordered" evidence="4">
    <location>
        <begin position="460"/>
        <end position="487"/>
    </location>
</feature>
<dbReference type="OMA" id="HSLACAW"/>
<evidence type="ECO:0000256" key="3">
    <source>
        <dbReference type="PROSITE-ProRule" id="PRU00176"/>
    </source>
</evidence>
<dbReference type="CDD" id="cd00590">
    <property type="entry name" value="RRM_SF"/>
    <property type="match status" value="1"/>
</dbReference>
<feature type="region of interest" description="Disordered" evidence="4">
    <location>
        <begin position="1"/>
        <end position="38"/>
    </location>
</feature>
<dbReference type="GeneID" id="13443084"/>
<keyword evidence="2 3" id="KW-0694">RNA-binding</keyword>
<proteinExistence type="predicted"/>
<dbReference type="EMBL" id="FR823390">
    <property type="protein sequence ID" value="CBZ53673.1"/>
    <property type="molecule type" value="Genomic_DNA"/>
</dbReference>
<evidence type="ECO:0000256" key="2">
    <source>
        <dbReference type="ARBA" id="ARBA00022884"/>
    </source>
</evidence>
<dbReference type="Proteomes" id="UP000007494">
    <property type="component" value="Chromosome VIII"/>
</dbReference>
<feature type="domain" description="RRM" evidence="5">
    <location>
        <begin position="250"/>
        <end position="336"/>
    </location>
</feature>
<evidence type="ECO:0000256" key="1">
    <source>
        <dbReference type="ARBA" id="ARBA00022737"/>
    </source>
</evidence>
<dbReference type="OrthoDB" id="439808at2759"/>
<dbReference type="eggNOG" id="KOG0148">
    <property type="taxonomic scope" value="Eukaryota"/>
</dbReference>
<dbReference type="Gene3D" id="3.30.70.330">
    <property type="match status" value="1"/>
</dbReference>
<reference evidence="6" key="1">
    <citation type="submission" date="2011-02" db="EMBL/GenBank/DDBJ databases">
        <authorList>
            <person name="Aslett M."/>
        </authorList>
    </citation>
    <scope>NUCLEOTIDE SEQUENCE</scope>
    <source>
        <strain evidence="6">Liverpool</strain>
    </source>
</reference>
<organism evidence="6 8">
    <name type="scientific">Neospora caninum (strain Liverpool)</name>
    <dbReference type="NCBI Taxonomy" id="572307"/>
    <lineage>
        <taxon>Eukaryota</taxon>
        <taxon>Sar</taxon>
        <taxon>Alveolata</taxon>
        <taxon>Apicomplexa</taxon>
        <taxon>Conoidasida</taxon>
        <taxon>Coccidia</taxon>
        <taxon>Eucoccidiorida</taxon>
        <taxon>Eimeriorina</taxon>
        <taxon>Sarcocystidae</taxon>
        <taxon>Neospora</taxon>
    </lineage>
</organism>
<reference evidence="8" key="3">
    <citation type="journal article" date="2012" name="PLoS Pathog.">
        <title>Comparative genomics of the apicomplexan parasites Toxoplasma gondii and Neospora caninum: Coccidia differing in host range and transmission strategy.</title>
        <authorList>
            <person name="Reid A.J."/>
            <person name="Vermont S.J."/>
            <person name="Cotton J.A."/>
            <person name="Harris D."/>
            <person name="Hill-Cawthorne G.A."/>
            <person name="Konen-Waisman S."/>
            <person name="Latham S.M."/>
            <person name="Mourier T."/>
            <person name="Norton R."/>
            <person name="Quail M.A."/>
            <person name="Sanders M."/>
            <person name="Shanmugam D."/>
            <person name="Sohal A."/>
            <person name="Wasmuth J.D."/>
            <person name="Brunk B."/>
            <person name="Grigg M.E."/>
            <person name="Howard J.C."/>
            <person name="Parkinson J."/>
            <person name="Roos D.S."/>
            <person name="Trees A.J."/>
            <person name="Berriman M."/>
            <person name="Pain A."/>
            <person name="Wastling J.M."/>
        </authorList>
    </citation>
    <scope>NUCLEOTIDE SEQUENCE [LARGE SCALE GENOMIC DNA]</scope>
    <source>
        <strain evidence="8">Liverpool</strain>
    </source>
</reference>
<feature type="compositionally biased region" description="Low complexity" evidence="4">
    <location>
        <begin position="8"/>
        <end position="26"/>
    </location>
</feature>
<evidence type="ECO:0000259" key="5">
    <source>
        <dbReference type="PROSITE" id="PS50102"/>
    </source>
</evidence>
<dbReference type="Pfam" id="PF00076">
    <property type="entry name" value="RRM_1"/>
    <property type="match status" value="1"/>
</dbReference>
<accession>F0VIW2</accession>
<dbReference type="PROSITE" id="PS50102">
    <property type="entry name" value="RRM"/>
    <property type="match status" value="1"/>
</dbReference>
<name>F0VIW2_NEOCL</name>